<evidence type="ECO:0000313" key="1">
    <source>
        <dbReference type="EMBL" id="SDG75373.1"/>
    </source>
</evidence>
<sequence>MPITKAAQKRSYANFEGFKEKFSGVSAVPANTVLPAISGTATLGETLTVANGTGTVPSQYVPFDIVTSSGLTLANGADM</sequence>
<reference evidence="1 2" key="1">
    <citation type="submission" date="2016-10" db="EMBL/GenBank/DDBJ databases">
        <authorList>
            <person name="Varghese N."/>
            <person name="Submissions S."/>
        </authorList>
    </citation>
    <scope>NUCLEOTIDE SEQUENCE [LARGE SCALE GENOMIC DNA]</scope>
    <source>
        <strain evidence="1 2">DSM 26672</strain>
    </source>
</reference>
<comment type="caution">
    <text evidence="1">The sequence shown here is derived from an EMBL/GenBank/DDBJ whole genome shotgun (WGS) entry which is preliminary data.</text>
</comment>
<accession>A0ABY0P1K5</accession>
<protein>
    <submittedName>
        <fullName evidence="1">Uncharacterized protein</fullName>
    </submittedName>
</protein>
<organism evidence="1 2">
    <name type="scientific">Bosea robiniae</name>
    <dbReference type="NCBI Taxonomy" id="1036780"/>
    <lineage>
        <taxon>Bacteria</taxon>
        <taxon>Pseudomonadati</taxon>
        <taxon>Pseudomonadota</taxon>
        <taxon>Alphaproteobacteria</taxon>
        <taxon>Hyphomicrobiales</taxon>
        <taxon>Boseaceae</taxon>
        <taxon>Bosea</taxon>
    </lineage>
</organism>
<dbReference type="RefSeq" id="WP_091858237.1">
    <property type="nucleotide sequence ID" value="NZ_FNBZ01000005.1"/>
</dbReference>
<name>A0ABY0P1K5_9HYPH</name>
<dbReference type="Proteomes" id="UP000199468">
    <property type="component" value="Unassembled WGS sequence"/>
</dbReference>
<dbReference type="EMBL" id="FNBZ01000005">
    <property type="protein sequence ID" value="SDG75373.1"/>
    <property type="molecule type" value="Genomic_DNA"/>
</dbReference>
<proteinExistence type="predicted"/>
<keyword evidence="2" id="KW-1185">Reference proteome</keyword>
<evidence type="ECO:0000313" key="2">
    <source>
        <dbReference type="Proteomes" id="UP000199468"/>
    </source>
</evidence>
<gene>
    <name evidence="1" type="ORF">SAMN05421844_105174</name>
</gene>